<dbReference type="InterPro" id="IPR036397">
    <property type="entry name" value="RNaseH_sf"/>
</dbReference>
<evidence type="ECO:0000313" key="7">
    <source>
        <dbReference type="EMBL" id="WWY04224.1"/>
    </source>
</evidence>
<keyword evidence="8" id="KW-1185">Reference proteome</keyword>
<comment type="subunit">
    <text evidence="3">DNA polymerase III contains a core (composed of alpha, epsilon and theta chains) that associates with a tau subunit. This core dimerizes to form the POLIII' complex. PolIII' associates with the gamma complex (composed of gamma, delta, delta', psi and chi chains) and with the beta chain to form the complete DNA polymerase III complex.</text>
</comment>
<dbReference type="GO" id="GO:0003887">
    <property type="term" value="F:DNA-directed DNA polymerase activity"/>
    <property type="evidence" value="ECO:0007669"/>
    <property type="project" value="UniProtKB-EC"/>
</dbReference>
<evidence type="ECO:0000313" key="6">
    <source>
        <dbReference type="EMBL" id="MDD9327408.1"/>
    </source>
</evidence>
<dbReference type="Pfam" id="PF00929">
    <property type="entry name" value="RNase_T"/>
    <property type="match status" value="1"/>
</dbReference>
<dbReference type="EC" id="2.7.7.7" evidence="1"/>
<dbReference type="PANTHER" id="PTHR30231:SF37">
    <property type="entry name" value="EXODEOXYRIBONUCLEASE 10"/>
    <property type="match status" value="1"/>
</dbReference>
<dbReference type="SUPFAM" id="SSF53098">
    <property type="entry name" value="Ribonuclease H-like"/>
    <property type="match status" value="1"/>
</dbReference>
<dbReference type="GO" id="GO:0008408">
    <property type="term" value="F:3'-5' exonuclease activity"/>
    <property type="evidence" value="ECO:0007669"/>
    <property type="project" value="TreeGrafter"/>
</dbReference>
<keyword evidence="6" id="KW-0378">Hydrolase</keyword>
<evidence type="ECO:0000256" key="3">
    <source>
        <dbReference type="ARBA" id="ARBA00026073"/>
    </source>
</evidence>
<dbReference type="InterPro" id="IPR013520">
    <property type="entry name" value="Ribonucl_H"/>
</dbReference>
<comment type="function">
    <text evidence="2">DNA polymerase III is a complex, multichain enzyme responsible for most of the replicative synthesis in bacteria. The epsilon subunit contain the editing function and is a proofreading 3'-5' exonuclease.</text>
</comment>
<dbReference type="InterPro" id="IPR006054">
    <property type="entry name" value="DnaQ"/>
</dbReference>
<dbReference type="CDD" id="cd06127">
    <property type="entry name" value="DEDDh"/>
    <property type="match status" value="1"/>
</dbReference>
<evidence type="ECO:0000256" key="4">
    <source>
        <dbReference type="ARBA" id="ARBA00049244"/>
    </source>
</evidence>
<gene>
    <name evidence="6" type="ORF">ORY91_000803</name>
    <name evidence="7" type="ORF">V9W64_07630</name>
</gene>
<dbReference type="Gene3D" id="3.30.420.10">
    <property type="entry name" value="Ribonuclease H-like superfamily/Ribonuclease H"/>
    <property type="match status" value="1"/>
</dbReference>
<dbReference type="Proteomes" id="UP001149607">
    <property type="component" value="Chromosome"/>
</dbReference>
<sequence length="474" mass="52215">MAVSFGNIRVMEHDAQRWPLLAAVFSRFGRPVVLIDLESTGGHFYDDRITEIAFLRFSDGLIRRHQWLVNPEMPISAFITHLTGIDDAMVADAPSFAALADGLLPLLRGSLLAAHNSKFDYTFLRHAFGRAGIDFAAHTLCTVQLSRRLYPQFYRHNLDSIIERFGLTAAARHRAFDDVAALADFLEAALREHGSTAVAEQIGQLIQPRLPPSDLSAGLHRKIGGLPDGFGVSLWFNHAGEAVALHSHAKAFSDISALLHNKRLPLRQAADFRFIPACGPLHAFALKVQWAQAYGFRPSENPAAPAFFTVAFKANEHQEYQARIQVLADGRRQTPPNGLFAHKKAAKRALNEWAAQHRLCPALLDILPESHARGVPCPRHAVGLCGGQCGSGNPAEHNRRILHHADTLPVTGWGTARRIKITETDPLSGRSITLHCAGGALQLPDGGWYFDRTLPPILHEKFKRGLAEDVEPAR</sequence>
<keyword evidence="6" id="KW-0269">Exonuclease</keyword>
<evidence type="ECO:0000256" key="1">
    <source>
        <dbReference type="ARBA" id="ARBA00012417"/>
    </source>
</evidence>
<keyword evidence="6" id="KW-0540">Nuclease</keyword>
<dbReference type="AlphaFoldDB" id="A0A9X4E0U2"/>
<evidence type="ECO:0000313" key="8">
    <source>
        <dbReference type="Proteomes" id="UP001149607"/>
    </source>
</evidence>
<dbReference type="GO" id="GO:0005829">
    <property type="term" value="C:cytosol"/>
    <property type="evidence" value="ECO:0007669"/>
    <property type="project" value="TreeGrafter"/>
</dbReference>
<comment type="catalytic activity">
    <reaction evidence="4">
        <text>DNA(n) + a 2'-deoxyribonucleoside 5'-triphosphate = DNA(n+1) + diphosphate</text>
        <dbReference type="Rhea" id="RHEA:22508"/>
        <dbReference type="Rhea" id="RHEA-COMP:17339"/>
        <dbReference type="Rhea" id="RHEA-COMP:17340"/>
        <dbReference type="ChEBI" id="CHEBI:33019"/>
        <dbReference type="ChEBI" id="CHEBI:61560"/>
        <dbReference type="ChEBI" id="CHEBI:173112"/>
        <dbReference type="EC" id="2.7.7.7"/>
    </reaction>
</comment>
<dbReference type="GO" id="GO:0003677">
    <property type="term" value="F:DNA binding"/>
    <property type="evidence" value="ECO:0007669"/>
    <property type="project" value="InterPro"/>
</dbReference>
<evidence type="ECO:0000259" key="5">
    <source>
        <dbReference type="SMART" id="SM00479"/>
    </source>
</evidence>
<dbReference type="EMBL" id="JAPQFL010000002">
    <property type="protein sequence ID" value="MDD9327408.1"/>
    <property type="molecule type" value="Genomic_DNA"/>
</dbReference>
<dbReference type="GO" id="GO:0045004">
    <property type="term" value="P:DNA replication proofreading"/>
    <property type="evidence" value="ECO:0007669"/>
    <property type="project" value="TreeGrafter"/>
</dbReference>
<feature type="domain" description="Exonuclease" evidence="5">
    <location>
        <begin position="31"/>
        <end position="195"/>
    </location>
</feature>
<dbReference type="InterPro" id="IPR012337">
    <property type="entry name" value="RNaseH-like_sf"/>
</dbReference>
<dbReference type="SMART" id="SM00479">
    <property type="entry name" value="EXOIII"/>
    <property type="match status" value="1"/>
</dbReference>
<organism evidence="6">
    <name type="scientific">Neisseria leonii</name>
    <dbReference type="NCBI Taxonomy" id="2995413"/>
    <lineage>
        <taxon>Bacteria</taxon>
        <taxon>Pseudomonadati</taxon>
        <taxon>Pseudomonadota</taxon>
        <taxon>Betaproteobacteria</taxon>
        <taxon>Neisseriales</taxon>
        <taxon>Neisseriaceae</taxon>
        <taxon>Neisseria</taxon>
    </lineage>
</organism>
<reference evidence="6" key="1">
    <citation type="submission" date="2022-10" db="EMBL/GenBank/DDBJ databases">
        <authorList>
            <person name="Boutroux M."/>
        </authorList>
    </citation>
    <scope>NUCLEOTIDE SEQUENCE</scope>
    <source>
        <strain evidence="6">51.81</strain>
    </source>
</reference>
<reference evidence="7" key="2">
    <citation type="submission" date="2024-02" db="EMBL/GenBank/DDBJ databases">
        <title>Neisseria leonii sp. nov.</title>
        <authorList>
            <person name="Boutroux M."/>
            <person name="Favre-Rochex S."/>
            <person name="Gorgette O."/>
            <person name="Touak G."/>
            <person name="Muhle E."/>
            <person name="Chesneau O."/>
            <person name="Clermont D."/>
            <person name="Rahi P."/>
        </authorList>
    </citation>
    <scope>NUCLEOTIDE SEQUENCE</scope>
    <source>
        <strain evidence="7">51.81</strain>
    </source>
</reference>
<name>A0A9X4E0U2_9NEIS</name>
<dbReference type="PANTHER" id="PTHR30231">
    <property type="entry name" value="DNA POLYMERASE III SUBUNIT EPSILON"/>
    <property type="match status" value="1"/>
</dbReference>
<proteinExistence type="predicted"/>
<dbReference type="NCBIfam" id="TIGR00573">
    <property type="entry name" value="dnaq"/>
    <property type="match status" value="1"/>
</dbReference>
<evidence type="ECO:0000256" key="2">
    <source>
        <dbReference type="ARBA" id="ARBA00025483"/>
    </source>
</evidence>
<protein>
    <recommendedName>
        <fullName evidence="1">DNA-directed DNA polymerase</fullName>
        <ecNumber evidence="1">2.7.7.7</ecNumber>
    </recommendedName>
</protein>
<dbReference type="EMBL" id="CP146598">
    <property type="protein sequence ID" value="WWY04224.1"/>
    <property type="molecule type" value="Genomic_DNA"/>
</dbReference>
<dbReference type="FunFam" id="3.30.420.10:FF:000045">
    <property type="entry name" value="3'-5' exonuclease DinG"/>
    <property type="match status" value="1"/>
</dbReference>
<accession>A0A9X4E0U2</accession>